<evidence type="ECO:0000256" key="14">
    <source>
        <dbReference type="ARBA" id="ARBA00023172"/>
    </source>
</evidence>
<dbReference type="GO" id="GO:0006303">
    <property type="term" value="P:double-strand break repair via nonhomologous end joining"/>
    <property type="evidence" value="ECO:0007669"/>
    <property type="project" value="InterPro"/>
</dbReference>
<dbReference type="AlphaFoldDB" id="A0A8H3BRE7"/>
<dbReference type="Gene3D" id="1.10.1600.10">
    <property type="match status" value="1"/>
</dbReference>
<dbReference type="InterPro" id="IPR006164">
    <property type="entry name" value="DNA_bd_Ku70/Ku80"/>
</dbReference>
<feature type="compositionally biased region" description="Basic and acidic residues" evidence="18">
    <location>
        <begin position="334"/>
        <end position="343"/>
    </location>
</feature>
<dbReference type="GO" id="GO:0003684">
    <property type="term" value="F:damaged DNA binding"/>
    <property type="evidence" value="ECO:0007669"/>
    <property type="project" value="InterPro"/>
</dbReference>
<evidence type="ECO:0000256" key="5">
    <source>
        <dbReference type="ARBA" id="ARBA00021792"/>
    </source>
</evidence>
<evidence type="ECO:0000256" key="11">
    <source>
        <dbReference type="ARBA" id="ARBA00022840"/>
    </source>
</evidence>
<comment type="caution">
    <text evidence="20">The sequence shown here is derived from an EMBL/GenBank/DDBJ whole genome shotgun (WGS) entry which is preliminary data.</text>
</comment>
<evidence type="ECO:0000256" key="2">
    <source>
        <dbReference type="ARBA" id="ARBA00004574"/>
    </source>
</evidence>
<gene>
    <name evidence="20" type="ORF">RDB_LOCUS64486</name>
</gene>
<dbReference type="GO" id="GO:0000723">
    <property type="term" value="P:telomere maintenance"/>
    <property type="evidence" value="ECO:0007669"/>
    <property type="project" value="InterPro"/>
</dbReference>
<evidence type="ECO:0000256" key="10">
    <source>
        <dbReference type="ARBA" id="ARBA00022806"/>
    </source>
</evidence>
<dbReference type="Pfam" id="PF03731">
    <property type="entry name" value="Ku_N"/>
    <property type="match status" value="1"/>
</dbReference>
<dbReference type="SUPFAM" id="SSF53300">
    <property type="entry name" value="vWA-like"/>
    <property type="match status" value="1"/>
</dbReference>
<dbReference type="Pfam" id="PF02735">
    <property type="entry name" value="Ku"/>
    <property type="match status" value="1"/>
</dbReference>
<evidence type="ECO:0000256" key="15">
    <source>
        <dbReference type="ARBA" id="ARBA00023204"/>
    </source>
</evidence>
<keyword evidence="15" id="KW-0234">DNA repair</keyword>
<keyword evidence="7" id="KW-0547">Nucleotide-binding</keyword>
<keyword evidence="8" id="KW-0227">DNA damage</keyword>
<evidence type="ECO:0000256" key="6">
    <source>
        <dbReference type="ARBA" id="ARBA00022454"/>
    </source>
</evidence>
<dbReference type="InterPro" id="IPR005161">
    <property type="entry name" value="Ku_N"/>
</dbReference>
<dbReference type="Gene3D" id="3.40.50.410">
    <property type="entry name" value="von Willebrand factor, type A domain"/>
    <property type="match status" value="1"/>
</dbReference>
<evidence type="ECO:0000256" key="17">
    <source>
        <dbReference type="ARBA" id="ARBA00031847"/>
    </source>
</evidence>
<feature type="domain" description="Ku" evidence="19">
    <location>
        <begin position="341"/>
        <end position="475"/>
    </location>
</feature>
<keyword evidence="13" id="KW-0238">DNA-binding</keyword>
<keyword evidence="9" id="KW-0378">Hydrolase</keyword>
<feature type="region of interest" description="Disordered" evidence="18">
    <location>
        <begin position="318"/>
        <end position="343"/>
    </location>
</feature>
<dbReference type="EC" id="3.6.4.12" evidence="4"/>
<keyword evidence="16" id="KW-0539">Nucleus</keyword>
<sequence length="832" mass="93376">MPTERAGYTATMFVVDVSPSMGTMRTVFLEPAEDGTERTKEVTHLQWALQYVMLKVQEMIHNGRKTDQCGVILFGTEDTNNVVEDVHPSEGYTNIVEYIPIAHPTPATLSKVAAITPSTHFGDPINGIIVAIQTQSEYLIRKPSWSRRMVLVTDAETPLEIEDWEATVDKINELAINTTIIGVDFDDEDFPFIEPDKSPVKRVNENFWIQFIDRVENGQMGTCAYALHETSRPEPRPTKSAMSNNIFRIGDTEAFPEQAIEITVKTSKATALVRPHSMKKFTKREAVPPTEGGSTQAGSGPDDYKHYVELKRRTEYIVKPIESDNDEEGEDGDGEKQEPQGEVVEKETLIKAFKYGSTWVPCEEGHFEGLHTRKGIEVHAFIPENKFPRHFAMGEIQYIYADVGSSRAQVAFSSIVHAMFKRQLLALVRWVSRDDSDPKMGVCKAEPGEVDYMMWVQVPFSEDVRRYIFPSLERYVSKGGEVLKEHPYIPTSDMEAAMDDWVDNMDLTDAGPKDENGIRTEWFDLTQSFNPAVHRIKQALFHGAVVPDLKAEPVPSPHPEVTKYMESPKRVLKRSKPALEECIQLFNVKEGEVLLSYGVPHKTNNLLNAPVPPKVPRKKEQKAIPMATDNIDVDIDDILGPAVARSTPAPTQAQFMSKPIAQPEKLPPKKPNQSLPSPTPSFAELPSAFHSTPKPDAKPKPGRIISNSRPLADFKKNIETQGDLVSKAVEDMCTVIPEIVDASFSTQRYAEAIECMQALREVALKEDEIDAWNNFLREFKATCKSPGFRNKDFWSHVQKVGRKLSLISDTEAEENEGMSDVTDRAAAQFIKT</sequence>
<protein>
    <recommendedName>
        <fullName evidence="5">ATP-dependent DNA helicase II subunit 2</fullName>
        <ecNumber evidence="4">3.6.4.12</ecNumber>
    </recommendedName>
    <alternativeName>
        <fullName evidence="17">ATP-dependent DNA helicase II subunit Ku80</fullName>
    </alternativeName>
</protein>
<dbReference type="InterPro" id="IPR036494">
    <property type="entry name" value="Ku_C_sf"/>
</dbReference>
<feature type="region of interest" description="Disordered" evidence="18">
    <location>
        <begin position="646"/>
        <end position="707"/>
    </location>
</feature>
<dbReference type="EMBL" id="CAJMXA010001560">
    <property type="protein sequence ID" value="CAE6463577.1"/>
    <property type="molecule type" value="Genomic_DNA"/>
</dbReference>
<feature type="compositionally biased region" description="Acidic residues" evidence="18">
    <location>
        <begin position="323"/>
        <end position="333"/>
    </location>
</feature>
<name>A0A8H3BRE7_9AGAM</name>
<evidence type="ECO:0000259" key="19">
    <source>
        <dbReference type="SMART" id="SM00559"/>
    </source>
</evidence>
<evidence type="ECO:0000313" key="21">
    <source>
        <dbReference type="Proteomes" id="UP000663853"/>
    </source>
</evidence>
<keyword evidence="14" id="KW-0233">DNA recombination</keyword>
<evidence type="ECO:0000313" key="20">
    <source>
        <dbReference type="EMBL" id="CAE6463577.1"/>
    </source>
</evidence>
<dbReference type="SUPFAM" id="SSF101420">
    <property type="entry name" value="C-terminal domain of Ku80"/>
    <property type="match status" value="1"/>
</dbReference>
<dbReference type="PANTHER" id="PTHR12604">
    <property type="entry name" value="KU AUTOANTIGEN DNA HELICASE"/>
    <property type="match status" value="1"/>
</dbReference>
<organism evidence="20 21">
    <name type="scientific">Rhizoctonia solani</name>
    <dbReference type="NCBI Taxonomy" id="456999"/>
    <lineage>
        <taxon>Eukaryota</taxon>
        <taxon>Fungi</taxon>
        <taxon>Dikarya</taxon>
        <taxon>Basidiomycota</taxon>
        <taxon>Agaricomycotina</taxon>
        <taxon>Agaricomycetes</taxon>
        <taxon>Cantharellales</taxon>
        <taxon>Ceratobasidiaceae</taxon>
        <taxon>Rhizoctonia</taxon>
    </lineage>
</organism>
<dbReference type="GO" id="GO:0043564">
    <property type="term" value="C:Ku70:Ku80 complex"/>
    <property type="evidence" value="ECO:0007669"/>
    <property type="project" value="InterPro"/>
</dbReference>
<keyword evidence="12" id="KW-0779">Telomere</keyword>
<dbReference type="Pfam" id="PF08785">
    <property type="entry name" value="Ku_PK_bind"/>
    <property type="match status" value="1"/>
</dbReference>
<dbReference type="GO" id="GO:0005524">
    <property type="term" value="F:ATP binding"/>
    <property type="evidence" value="ECO:0007669"/>
    <property type="project" value="UniProtKB-KW"/>
</dbReference>
<evidence type="ECO:0000256" key="12">
    <source>
        <dbReference type="ARBA" id="ARBA00022895"/>
    </source>
</evidence>
<dbReference type="SMART" id="SM00559">
    <property type="entry name" value="Ku78"/>
    <property type="match status" value="1"/>
</dbReference>
<evidence type="ECO:0000256" key="7">
    <source>
        <dbReference type="ARBA" id="ARBA00022741"/>
    </source>
</evidence>
<evidence type="ECO:0000256" key="3">
    <source>
        <dbReference type="ARBA" id="ARBA00007726"/>
    </source>
</evidence>
<dbReference type="GO" id="GO:0000781">
    <property type="term" value="C:chromosome, telomeric region"/>
    <property type="evidence" value="ECO:0007669"/>
    <property type="project" value="UniProtKB-SubCell"/>
</dbReference>
<keyword evidence="10" id="KW-0347">Helicase</keyword>
<evidence type="ECO:0000256" key="1">
    <source>
        <dbReference type="ARBA" id="ARBA00004123"/>
    </source>
</evidence>
<dbReference type="FunFam" id="1.10.1600.10:FF:000002">
    <property type="entry name" value="X-ray repair cross-complementing protein 5"/>
    <property type="match status" value="1"/>
</dbReference>
<dbReference type="GO" id="GO:0003678">
    <property type="term" value="F:DNA helicase activity"/>
    <property type="evidence" value="ECO:0007669"/>
    <property type="project" value="UniProtKB-EC"/>
</dbReference>
<dbReference type="GO" id="GO:0006310">
    <property type="term" value="P:DNA recombination"/>
    <property type="evidence" value="ECO:0007669"/>
    <property type="project" value="UniProtKB-KW"/>
</dbReference>
<evidence type="ECO:0000256" key="4">
    <source>
        <dbReference type="ARBA" id="ARBA00012551"/>
    </source>
</evidence>
<dbReference type="Proteomes" id="UP000663853">
    <property type="component" value="Unassembled WGS sequence"/>
</dbReference>
<reference evidence="20" key="1">
    <citation type="submission" date="2021-01" db="EMBL/GenBank/DDBJ databases">
        <authorList>
            <person name="Kaushik A."/>
        </authorList>
    </citation>
    <scope>NUCLEOTIDE SEQUENCE</scope>
    <source>
        <strain evidence="20">AG6-10EEA</strain>
    </source>
</reference>
<dbReference type="SUPFAM" id="SSF100939">
    <property type="entry name" value="SPOC domain-like"/>
    <property type="match status" value="1"/>
</dbReference>
<comment type="similarity">
    <text evidence="3">Belongs to the ku80 family.</text>
</comment>
<dbReference type="PANTHER" id="PTHR12604:SF4">
    <property type="entry name" value="X-RAY REPAIR CROSS-COMPLEMENTING PROTEIN 5"/>
    <property type="match status" value="1"/>
</dbReference>
<dbReference type="InterPro" id="IPR016194">
    <property type="entry name" value="SPOC-like_C_dom_sf"/>
</dbReference>
<dbReference type="Gene3D" id="1.25.40.240">
    <property type="entry name" value="Ku, C-terminal domain"/>
    <property type="match status" value="1"/>
</dbReference>
<dbReference type="InterPro" id="IPR014893">
    <property type="entry name" value="Ku_PK_bind"/>
</dbReference>
<evidence type="ECO:0000256" key="8">
    <source>
        <dbReference type="ARBA" id="ARBA00022763"/>
    </source>
</evidence>
<accession>A0A8H3BRE7</accession>
<comment type="subcellular location">
    <subcellularLocation>
        <location evidence="2">Chromosome</location>
        <location evidence="2">Telomere</location>
    </subcellularLocation>
    <subcellularLocation>
        <location evidence="1">Nucleus</location>
    </subcellularLocation>
</comment>
<dbReference type="GO" id="GO:0016787">
    <property type="term" value="F:hydrolase activity"/>
    <property type="evidence" value="ECO:0007669"/>
    <property type="project" value="UniProtKB-KW"/>
</dbReference>
<evidence type="ECO:0000256" key="18">
    <source>
        <dbReference type="SAM" id="MobiDB-lite"/>
    </source>
</evidence>
<evidence type="ECO:0000256" key="16">
    <source>
        <dbReference type="ARBA" id="ARBA00023242"/>
    </source>
</evidence>
<dbReference type="CDD" id="cd00873">
    <property type="entry name" value="KU80"/>
    <property type="match status" value="1"/>
</dbReference>
<dbReference type="InterPro" id="IPR036465">
    <property type="entry name" value="vWFA_dom_sf"/>
</dbReference>
<dbReference type="Gene3D" id="2.40.290.10">
    <property type="match status" value="1"/>
</dbReference>
<proteinExistence type="inferred from homology"/>
<feature type="region of interest" description="Disordered" evidence="18">
    <location>
        <begin position="277"/>
        <end position="303"/>
    </location>
</feature>
<keyword evidence="11" id="KW-0067">ATP-binding</keyword>
<keyword evidence="6" id="KW-0158">Chromosome</keyword>
<dbReference type="InterPro" id="IPR024193">
    <property type="entry name" value="Ku80"/>
</dbReference>
<dbReference type="GO" id="GO:0003690">
    <property type="term" value="F:double-stranded DNA binding"/>
    <property type="evidence" value="ECO:0007669"/>
    <property type="project" value="TreeGrafter"/>
</dbReference>
<evidence type="ECO:0000256" key="9">
    <source>
        <dbReference type="ARBA" id="ARBA00022801"/>
    </source>
</evidence>
<evidence type="ECO:0000256" key="13">
    <source>
        <dbReference type="ARBA" id="ARBA00023125"/>
    </source>
</evidence>
<dbReference type="GO" id="GO:0042162">
    <property type="term" value="F:telomeric DNA binding"/>
    <property type="evidence" value="ECO:0007669"/>
    <property type="project" value="InterPro"/>
</dbReference>